<dbReference type="Proteomes" id="UP000750711">
    <property type="component" value="Unassembled WGS sequence"/>
</dbReference>
<evidence type="ECO:0000313" key="2">
    <source>
        <dbReference type="EMBL" id="KAH0558778.1"/>
    </source>
</evidence>
<organism evidence="2 3">
    <name type="scientific">Trichoglossum hirsutum</name>
    <dbReference type="NCBI Taxonomy" id="265104"/>
    <lineage>
        <taxon>Eukaryota</taxon>
        <taxon>Fungi</taxon>
        <taxon>Dikarya</taxon>
        <taxon>Ascomycota</taxon>
        <taxon>Pezizomycotina</taxon>
        <taxon>Geoglossomycetes</taxon>
        <taxon>Geoglossales</taxon>
        <taxon>Geoglossaceae</taxon>
        <taxon>Trichoglossum</taxon>
    </lineage>
</organism>
<evidence type="ECO:0000256" key="1">
    <source>
        <dbReference type="SAM" id="Phobius"/>
    </source>
</evidence>
<comment type="caution">
    <text evidence="2">The sequence shown here is derived from an EMBL/GenBank/DDBJ whole genome shotgun (WGS) entry which is preliminary data.</text>
</comment>
<evidence type="ECO:0000313" key="3">
    <source>
        <dbReference type="Proteomes" id="UP000750711"/>
    </source>
</evidence>
<dbReference type="EMBL" id="JAGHQM010000741">
    <property type="protein sequence ID" value="KAH0558778.1"/>
    <property type="molecule type" value="Genomic_DNA"/>
</dbReference>
<protein>
    <submittedName>
        <fullName evidence="2">Uncharacterized protein</fullName>
    </submittedName>
</protein>
<sequence>MPNTSVYTGSWTNYSKGRILGATITLPSREADVLIAFLALFVGWVGSHLWGILCFVIHQVRCSSKDCDGLHYQQQAVLRNGVTDTNSLLQWVRLSLYWRTRTQRAFKRCLALIIVALCHIAAFGTAGIFSSRVVKAGDEVLIRGDCGWLTDTITSKSLDDFTQRDWNGSNAFYVSGQNNLRRSLQYSRACYAGQTSSDSVECKIFTKSFLELKADRSASCPFGKEMCVLGHGLTIDTGYLNSDLDLGVNAPENDRIWFRRVSSWTPLPTTNYTGAGWVTLNGTIPGDKFLLYYYGQSPSINKNYTFVLGNYSWLLESDTYVLDQRTTFENRTQFKPIPPLQRQDADVRLLLLYNHALYTQRVDDPWFLATANVSNSAAGFRTSKGESYLATHPVGVLGLAEQYQWCTSLGPNPVCTPLGGSNMGGVSLDMNENQNATARLIWMAVTSADLGNFVIALGSSILDASGSRWGNIGRLSKGLPSDQWVTEAINFHNMTIAGTQHALVEHAAQDDYQIRPSVWSNQFLHRPTTAADLRLCFTQKARNASYPSFSVLGLSIIVVAGSLILVLNLTLADVVFGIQKKLKTPPHKREQWVADELLYLQRSLMEGRGIGPWKVEEAAVPVPARHDIKPLLLEGESVVDSGSTRARTNSRPGYVPIPVNPVYVS</sequence>
<feature type="transmembrane region" description="Helical" evidence="1">
    <location>
        <begin position="109"/>
        <end position="129"/>
    </location>
</feature>
<proteinExistence type="predicted"/>
<keyword evidence="1" id="KW-0812">Transmembrane</keyword>
<dbReference type="AlphaFoldDB" id="A0A9P8LAX6"/>
<feature type="transmembrane region" description="Helical" evidence="1">
    <location>
        <begin position="549"/>
        <end position="578"/>
    </location>
</feature>
<accession>A0A9P8LAX6</accession>
<name>A0A9P8LAX6_9PEZI</name>
<gene>
    <name evidence="2" type="ORF">GP486_004582</name>
</gene>
<reference evidence="2" key="1">
    <citation type="submission" date="2021-03" db="EMBL/GenBank/DDBJ databases">
        <title>Comparative genomics and phylogenomic investigation of the class Geoglossomycetes provide insights into ecological specialization and systematics.</title>
        <authorList>
            <person name="Melie T."/>
            <person name="Pirro S."/>
            <person name="Miller A.N."/>
            <person name="Quandt A."/>
        </authorList>
    </citation>
    <scope>NUCLEOTIDE SEQUENCE</scope>
    <source>
        <strain evidence="2">CAQ_001_2017</strain>
    </source>
</reference>
<keyword evidence="1" id="KW-1133">Transmembrane helix</keyword>
<keyword evidence="3" id="KW-1185">Reference proteome</keyword>
<feature type="transmembrane region" description="Helical" evidence="1">
    <location>
        <begin position="33"/>
        <end position="56"/>
    </location>
</feature>
<keyword evidence="1" id="KW-0472">Membrane</keyword>